<dbReference type="KEGG" id="pne:Pnec_0973"/>
<keyword evidence="2" id="KW-0732">Signal</keyword>
<evidence type="ECO:0000256" key="1">
    <source>
        <dbReference type="ARBA" id="ARBA00006987"/>
    </source>
</evidence>
<dbReference type="Pfam" id="PF03401">
    <property type="entry name" value="TctC"/>
    <property type="match status" value="1"/>
</dbReference>
<dbReference type="InterPro" id="IPR042100">
    <property type="entry name" value="Bug_dom1"/>
</dbReference>
<dbReference type="PANTHER" id="PTHR42928">
    <property type="entry name" value="TRICARBOXYLATE-BINDING PROTEIN"/>
    <property type="match status" value="1"/>
</dbReference>
<evidence type="ECO:0000313" key="3">
    <source>
        <dbReference type="EMBL" id="ACB44159.1"/>
    </source>
</evidence>
<feature type="chain" id="PRO_5002773131" description="Tripartite tricarboxylate transporter substrate binding protein" evidence="2">
    <location>
        <begin position="18"/>
        <end position="93"/>
    </location>
</feature>
<evidence type="ECO:0000256" key="2">
    <source>
        <dbReference type="SAM" id="SignalP"/>
    </source>
</evidence>
<dbReference type="HOGENOM" id="CLU_173074_0_0_4"/>
<dbReference type="Gene3D" id="3.40.190.150">
    <property type="entry name" value="Bordetella uptake gene, domain 1"/>
    <property type="match status" value="1"/>
</dbReference>
<gene>
    <name evidence="3" type="ordered locus">Pnec_0973</name>
</gene>
<sequence>MAVFAALIASASTSAFAQTSSAWPTKPIKIIVGYSAGGATDVLTRLASVSMSNTLGQSIIVENKPGANSNVSAELVARPPSDGHTLYAFSFGL</sequence>
<reference evidence="3" key="1">
    <citation type="submission" date="2008-03" db="EMBL/GenBank/DDBJ databases">
        <title>Complete sequence of Polynucleobacter necessarius STIR1.</title>
        <authorList>
            <consortium name="US DOE Joint Genome Institute"/>
            <person name="Copeland A."/>
            <person name="Lucas S."/>
            <person name="Lapidus A."/>
            <person name="Barry K."/>
            <person name="Detter J.C."/>
            <person name="Glavina del Rio T."/>
            <person name="Hammon N."/>
            <person name="Israni S."/>
            <person name="Dalin E."/>
            <person name="Tice H."/>
            <person name="Pitluck S."/>
            <person name="Chain P."/>
            <person name="Malfatti S."/>
            <person name="Shin M."/>
            <person name="Vergez L."/>
            <person name="Schmutz J."/>
            <person name="Larimer F."/>
            <person name="Land M."/>
            <person name="Hauser L."/>
            <person name="Kyrpides N."/>
            <person name="Kim E."/>
            <person name="Hahn M."/>
            <person name="Richardson P."/>
        </authorList>
    </citation>
    <scope>NUCLEOTIDE SEQUENCE [LARGE SCALE GENOMIC DNA]</scope>
    <source>
        <strain evidence="3">STIR1</strain>
    </source>
</reference>
<dbReference type="EMBL" id="CP001010">
    <property type="protein sequence ID" value="ACB44159.1"/>
    <property type="molecule type" value="Genomic_DNA"/>
</dbReference>
<protein>
    <recommendedName>
        <fullName evidence="4">Tripartite tricarboxylate transporter substrate binding protein</fullName>
    </recommendedName>
</protein>
<dbReference type="PANTHER" id="PTHR42928:SF5">
    <property type="entry name" value="BLR1237 PROTEIN"/>
    <property type="match status" value="1"/>
</dbReference>
<dbReference type="InterPro" id="IPR005064">
    <property type="entry name" value="BUG"/>
</dbReference>
<dbReference type="STRING" id="452638.Pnec_0973"/>
<comment type="similarity">
    <text evidence="1">Belongs to the UPF0065 (bug) family.</text>
</comment>
<accession>B1XUY2</accession>
<proteinExistence type="inferred from homology"/>
<dbReference type="eggNOG" id="COG3181">
    <property type="taxonomic scope" value="Bacteria"/>
</dbReference>
<name>B1XUY2_POLNS</name>
<feature type="signal peptide" evidence="2">
    <location>
        <begin position="1"/>
        <end position="17"/>
    </location>
</feature>
<organism evidence="3">
    <name type="scientific">Polynucleobacter necessarius subsp. necessarius (strain STIR1)</name>
    <dbReference type="NCBI Taxonomy" id="452638"/>
    <lineage>
        <taxon>Bacteria</taxon>
        <taxon>Pseudomonadati</taxon>
        <taxon>Pseudomonadota</taxon>
        <taxon>Betaproteobacteria</taxon>
        <taxon>Burkholderiales</taxon>
        <taxon>Burkholderiaceae</taxon>
        <taxon>Polynucleobacter</taxon>
    </lineage>
</organism>
<dbReference type="AlphaFoldDB" id="B1XUY2"/>
<evidence type="ECO:0008006" key="4">
    <source>
        <dbReference type="Google" id="ProtNLM"/>
    </source>
</evidence>